<feature type="compositionally biased region" description="Basic and acidic residues" evidence="1">
    <location>
        <begin position="492"/>
        <end position="503"/>
    </location>
</feature>
<dbReference type="STRING" id="1450538.A0A2V5HD62"/>
<evidence type="ECO:0000256" key="1">
    <source>
        <dbReference type="SAM" id="MobiDB-lite"/>
    </source>
</evidence>
<protein>
    <recommendedName>
        <fullName evidence="2">F-box domain-containing protein</fullName>
    </recommendedName>
</protein>
<evidence type="ECO:0000313" key="3">
    <source>
        <dbReference type="EMBL" id="PYI22288.1"/>
    </source>
</evidence>
<dbReference type="InterPro" id="IPR036047">
    <property type="entry name" value="F-box-like_dom_sf"/>
</dbReference>
<keyword evidence="4" id="KW-1185">Reference proteome</keyword>
<feature type="compositionally biased region" description="Acidic residues" evidence="1">
    <location>
        <begin position="504"/>
        <end position="527"/>
    </location>
</feature>
<feature type="region of interest" description="Disordered" evidence="1">
    <location>
        <begin position="492"/>
        <end position="527"/>
    </location>
</feature>
<dbReference type="SUPFAM" id="SSF81383">
    <property type="entry name" value="F-box domain"/>
    <property type="match status" value="1"/>
</dbReference>
<reference evidence="3 4" key="1">
    <citation type="submission" date="2018-02" db="EMBL/GenBank/DDBJ databases">
        <title>The genomes of Aspergillus section Nigri reveals drivers in fungal speciation.</title>
        <authorList>
            <consortium name="DOE Joint Genome Institute"/>
            <person name="Vesth T.C."/>
            <person name="Nybo J."/>
            <person name="Theobald S."/>
            <person name="Brandl J."/>
            <person name="Frisvad J.C."/>
            <person name="Nielsen K.F."/>
            <person name="Lyhne E.K."/>
            <person name="Kogle M.E."/>
            <person name="Kuo A."/>
            <person name="Riley R."/>
            <person name="Clum A."/>
            <person name="Nolan M."/>
            <person name="Lipzen A."/>
            <person name="Salamov A."/>
            <person name="Henrissat B."/>
            <person name="Wiebenga A."/>
            <person name="De vries R.P."/>
            <person name="Grigoriev I.V."/>
            <person name="Mortensen U.H."/>
            <person name="Andersen M.R."/>
            <person name="Baker S.E."/>
        </authorList>
    </citation>
    <scope>NUCLEOTIDE SEQUENCE [LARGE SCALE GENOMIC DNA]</scope>
    <source>
        <strain evidence="3 4">CBS 115571</strain>
    </source>
</reference>
<sequence>MPSLLHLPPDLHLHILAYLHHDCLALALTCRTLYRLCDLPTRKRFRRVRVQPGKNLDRAFDLLLAIIRRPSLGRYVRHLEYQGVVEAHVPYEENPGDREAELRDEAGMMGLLQAAVRRAIGVDENSADADADDEKTKLAAQVLNMLMQSSEQRNKGDWNYTYRGMHGIFAVQAVAALLVSVAPNLESMALVQPFFNYTGFYHTEGRFADQSRVAFPLDYVLRRANGEGDATPFLRQLRRVYVINAGRGWMDDERFYTSMDFLGMFALVDRLPAIETVSTDVLCEDENGKSGLEPNSSNISRIHINHSAVDTMYLASVICACKSLRELQFSLGGRASSDGSSSMENPKTFLQTLLLHRETLEVLDVDFEANISEFWNDDDEDTEPDFDTYGGRSEAQHSWTGAPPDELWEQKGSLRDFTSMTHVSLGLKTLLYMAKGVNLTEPSDFKLADHLPPNLEYLLIRGYERGHRKDHDEHIDGVLSLKKSESSKLREIRGIDESIPHAEDVDDPDDESAPLWEWEEQEWSEDE</sequence>
<dbReference type="EMBL" id="KZ825111">
    <property type="protein sequence ID" value="PYI22288.1"/>
    <property type="molecule type" value="Genomic_DNA"/>
</dbReference>
<proteinExistence type="predicted"/>
<feature type="domain" description="F-box" evidence="2">
    <location>
        <begin position="5"/>
        <end position="38"/>
    </location>
</feature>
<evidence type="ECO:0000259" key="2">
    <source>
        <dbReference type="Pfam" id="PF12937"/>
    </source>
</evidence>
<dbReference type="OMA" id="CIRGYEK"/>
<gene>
    <name evidence="3" type="ORF">BO99DRAFT_479813</name>
</gene>
<accession>A0A2V5HD62</accession>
<name>A0A2V5HD62_ASPV1</name>
<dbReference type="Pfam" id="PF12937">
    <property type="entry name" value="F-box-like"/>
    <property type="match status" value="1"/>
</dbReference>
<dbReference type="AlphaFoldDB" id="A0A2V5HD62"/>
<organism evidence="3 4">
    <name type="scientific">Aspergillus violaceofuscus (strain CBS 115571)</name>
    <dbReference type="NCBI Taxonomy" id="1450538"/>
    <lineage>
        <taxon>Eukaryota</taxon>
        <taxon>Fungi</taxon>
        <taxon>Dikarya</taxon>
        <taxon>Ascomycota</taxon>
        <taxon>Pezizomycotina</taxon>
        <taxon>Eurotiomycetes</taxon>
        <taxon>Eurotiomycetidae</taxon>
        <taxon>Eurotiales</taxon>
        <taxon>Aspergillaceae</taxon>
        <taxon>Aspergillus</taxon>
    </lineage>
</organism>
<evidence type="ECO:0000313" key="4">
    <source>
        <dbReference type="Proteomes" id="UP000249829"/>
    </source>
</evidence>
<dbReference type="Proteomes" id="UP000249829">
    <property type="component" value="Unassembled WGS sequence"/>
</dbReference>
<dbReference type="InterPro" id="IPR001810">
    <property type="entry name" value="F-box_dom"/>
</dbReference>